<organism evidence="2 3">
    <name type="scientific">Chionoecetes opilio</name>
    <name type="common">Atlantic snow crab</name>
    <name type="synonym">Cancer opilio</name>
    <dbReference type="NCBI Taxonomy" id="41210"/>
    <lineage>
        <taxon>Eukaryota</taxon>
        <taxon>Metazoa</taxon>
        <taxon>Ecdysozoa</taxon>
        <taxon>Arthropoda</taxon>
        <taxon>Crustacea</taxon>
        <taxon>Multicrustacea</taxon>
        <taxon>Malacostraca</taxon>
        <taxon>Eumalacostraca</taxon>
        <taxon>Eucarida</taxon>
        <taxon>Decapoda</taxon>
        <taxon>Pleocyemata</taxon>
        <taxon>Brachyura</taxon>
        <taxon>Eubrachyura</taxon>
        <taxon>Majoidea</taxon>
        <taxon>Majidae</taxon>
        <taxon>Chionoecetes</taxon>
    </lineage>
</organism>
<reference evidence="2" key="1">
    <citation type="submission" date="2020-07" db="EMBL/GenBank/DDBJ databases">
        <title>The High-quality genome of the commercially important snow crab, Chionoecetes opilio.</title>
        <authorList>
            <person name="Jeong J.-H."/>
            <person name="Ryu S."/>
        </authorList>
    </citation>
    <scope>NUCLEOTIDE SEQUENCE</scope>
    <source>
        <strain evidence="2">MADBK_172401_WGS</strain>
        <tissue evidence="2">Digestive gland</tissue>
    </source>
</reference>
<gene>
    <name evidence="2" type="ORF">GWK47_029042</name>
</gene>
<evidence type="ECO:0000313" key="3">
    <source>
        <dbReference type="Proteomes" id="UP000770661"/>
    </source>
</evidence>
<proteinExistence type="predicted"/>
<feature type="compositionally biased region" description="Basic and acidic residues" evidence="1">
    <location>
        <begin position="176"/>
        <end position="189"/>
    </location>
</feature>
<name>A0A8J5D274_CHIOP</name>
<comment type="caution">
    <text evidence="2">The sequence shown here is derived from an EMBL/GenBank/DDBJ whole genome shotgun (WGS) entry which is preliminary data.</text>
</comment>
<keyword evidence="3" id="KW-1185">Reference proteome</keyword>
<evidence type="ECO:0000256" key="1">
    <source>
        <dbReference type="SAM" id="MobiDB-lite"/>
    </source>
</evidence>
<dbReference type="AlphaFoldDB" id="A0A8J5D274"/>
<feature type="compositionally biased region" description="Pro residues" evidence="1">
    <location>
        <begin position="132"/>
        <end position="141"/>
    </location>
</feature>
<dbReference type="OrthoDB" id="6364030at2759"/>
<sequence length="230" mass="24837">MGYTLGQVNFSPEKHGERGFFLAPRPGGRGKGGLRFGGVLSHSGARQGSGSKVDRELRFEGPKSNKNCKKGLSRSLPLRRVKFLDRGGKLLLYKAQIGPYLEYAALSWMSCAPHIGGLDSTQRRPWWWRAAPPDPPTPHPVGPGESLDSLKPQGCRGACGIPQGTGRGSHGPGLHSLRESPAEHENGAHGDAVEVRFLSQPAPTPLFGPRLQDVNIFTAVSLTPRDEHTK</sequence>
<evidence type="ECO:0000313" key="2">
    <source>
        <dbReference type="EMBL" id="KAG0730069.1"/>
    </source>
</evidence>
<dbReference type="EMBL" id="JACEEZ010000556">
    <property type="protein sequence ID" value="KAG0730069.1"/>
    <property type="molecule type" value="Genomic_DNA"/>
</dbReference>
<dbReference type="Proteomes" id="UP000770661">
    <property type="component" value="Unassembled WGS sequence"/>
</dbReference>
<feature type="region of interest" description="Disordered" evidence="1">
    <location>
        <begin position="131"/>
        <end position="189"/>
    </location>
</feature>
<accession>A0A8J5D274</accession>
<protein>
    <submittedName>
        <fullName evidence="2">Uncharacterized protein</fullName>
    </submittedName>
</protein>